<accession>A0A6A6GL29</accession>
<gene>
    <name evidence="2" type="ORF">BDZ85DRAFT_49078</name>
</gene>
<feature type="compositionally biased region" description="Polar residues" evidence="1">
    <location>
        <begin position="212"/>
        <end position="224"/>
    </location>
</feature>
<evidence type="ECO:0008006" key="4">
    <source>
        <dbReference type="Google" id="ProtNLM"/>
    </source>
</evidence>
<protein>
    <recommendedName>
        <fullName evidence="4">Impact N-terminal domain-containing protein</fullName>
    </recommendedName>
</protein>
<evidence type="ECO:0000256" key="1">
    <source>
        <dbReference type="SAM" id="MobiDB-lite"/>
    </source>
</evidence>
<dbReference type="EMBL" id="ML992502">
    <property type="protein sequence ID" value="KAF2226348.1"/>
    <property type="molecule type" value="Genomic_DNA"/>
</dbReference>
<dbReference type="Proteomes" id="UP000799538">
    <property type="component" value="Unassembled WGS sequence"/>
</dbReference>
<dbReference type="OrthoDB" id="514070at2759"/>
<evidence type="ECO:0000313" key="2">
    <source>
        <dbReference type="EMBL" id="KAF2226348.1"/>
    </source>
</evidence>
<sequence>MSTTDVQALLRFLTKDAKVPLAMGMSKVKELQEAQLGSVEAMSKAKLDPIKGIFPDEKIAKSVHNAAKRINKKRAAGEDTTTSPIKKVKKDPFEVAGSRPASEVERELELAVSNLPAEDLEDMVFITNRAPLVLAFAATVVKFTMPEQPPSSQLSLAQAVVSLGSQSKAKAIGLQKTPTAEDEGWSQGQPTVKVMNREISVLKRWGYEWRQSAPTGEDSVTTSPEDIKVKPDDQRSELPALWAIDLEQLKHLNGPLTFPSSSTAETAGLPVYSPQSAKGYVLRSFDSVPKLGEDTEQKPGKKKPAAVAAAERAANVACLLKALDLLFESWASTLSSEELDKRSWSWYVHVRPDVEHGVPGWGQKGPVKLKDILDLRRTP</sequence>
<name>A0A6A6GL29_9PEZI</name>
<feature type="region of interest" description="Disordered" evidence="1">
    <location>
        <begin position="212"/>
        <end position="232"/>
    </location>
</feature>
<reference evidence="3" key="1">
    <citation type="journal article" date="2020" name="Stud. Mycol.">
        <title>101 Dothideomycetes genomes: A test case for predicting lifestyles and emergence of pathogens.</title>
        <authorList>
            <person name="Haridas S."/>
            <person name="Albert R."/>
            <person name="Binder M."/>
            <person name="Bloem J."/>
            <person name="LaButti K."/>
            <person name="Salamov A."/>
            <person name="Andreopoulos B."/>
            <person name="Baker S."/>
            <person name="Barry K."/>
            <person name="Bills G."/>
            <person name="Bluhm B."/>
            <person name="Cannon C."/>
            <person name="Castanera R."/>
            <person name="Culley D."/>
            <person name="Daum C."/>
            <person name="Ezra D."/>
            <person name="Gonzalez J."/>
            <person name="Henrissat B."/>
            <person name="Kuo A."/>
            <person name="Liang C."/>
            <person name="Lipzen A."/>
            <person name="Lutzoni F."/>
            <person name="Magnuson J."/>
            <person name="Mondo S."/>
            <person name="Nolan M."/>
            <person name="Ohm R."/>
            <person name="Pangilinan J."/>
            <person name="Park H.-J."/>
            <person name="Ramirez L."/>
            <person name="Alfaro M."/>
            <person name="Sun H."/>
            <person name="Tritt A."/>
            <person name="Yoshinaga Y."/>
            <person name="Zwiers L.-H."/>
            <person name="Turgeon B."/>
            <person name="Goodwin S."/>
            <person name="Spatafora J."/>
            <person name="Crous P."/>
            <person name="Grigoriev I."/>
        </authorList>
    </citation>
    <scope>NUCLEOTIDE SEQUENCE [LARGE SCALE GENOMIC DNA]</scope>
    <source>
        <strain evidence="3">CECT 20119</strain>
    </source>
</reference>
<organism evidence="2 3">
    <name type="scientific">Elsinoe ampelina</name>
    <dbReference type="NCBI Taxonomy" id="302913"/>
    <lineage>
        <taxon>Eukaryota</taxon>
        <taxon>Fungi</taxon>
        <taxon>Dikarya</taxon>
        <taxon>Ascomycota</taxon>
        <taxon>Pezizomycotina</taxon>
        <taxon>Dothideomycetes</taxon>
        <taxon>Dothideomycetidae</taxon>
        <taxon>Myriangiales</taxon>
        <taxon>Elsinoaceae</taxon>
        <taxon>Elsinoe</taxon>
    </lineage>
</organism>
<evidence type="ECO:0000313" key="3">
    <source>
        <dbReference type="Proteomes" id="UP000799538"/>
    </source>
</evidence>
<dbReference type="AlphaFoldDB" id="A0A6A6GL29"/>
<keyword evidence="3" id="KW-1185">Reference proteome</keyword>
<proteinExistence type="predicted"/>